<evidence type="ECO:0000313" key="2">
    <source>
        <dbReference type="Proteomes" id="UP000193870"/>
    </source>
</evidence>
<dbReference type="RefSeq" id="WP_085852893.1">
    <property type="nucleotide sequence ID" value="NZ_FOPF01000002.1"/>
</dbReference>
<name>A0A1Y5RWI7_9RHOB</name>
<organism evidence="1 2">
    <name type="scientific">Palleronia marisminoris</name>
    <dbReference type="NCBI Taxonomy" id="315423"/>
    <lineage>
        <taxon>Bacteria</taxon>
        <taxon>Pseudomonadati</taxon>
        <taxon>Pseudomonadota</taxon>
        <taxon>Alphaproteobacteria</taxon>
        <taxon>Rhodobacterales</taxon>
        <taxon>Roseobacteraceae</taxon>
        <taxon>Palleronia</taxon>
    </lineage>
</organism>
<dbReference type="Proteomes" id="UP000193870">
    <property type="component" value="Unassembled WGS sequence"/>
</dbReference>
<gene>
    <name evidence="1" type="ORF">PAM7066_00852</name>
</gene>
<dbReference type="Pfam" id="PF20107">
    <property type="entry name" value="DUF6497"/>
    <property type="match status" value="1"/>
</dbReference>
<evidence type="ECO:0000313" key="1">
    <source>
        <dbReference type="EMBL" id="SLN24226.1"/>
    </source>
</evidence>
<dbReference type="EMBL" id="FWFV01000002">
    <property type="protein sequence ID" value="SLN24226.1"/>
    <property type="molecule type" value="Genomic_DNA"/>
</dbReference>
<sequence>MLRLAIATVVLSAGHGHAAGERIPLPSGLEVAFIEVVGDDPGYGYGYAYQFRFVAADLNPAQDYVTTEADLAHLCLSYALPRVADADPPARSIVISLADREVPFGASDPDAVQFFGAYTPEGSECVWQAF</sequence>
<dbReference type="InterPro" id="IPR045467">
    <property type="entry name" value="DUF6497"/>
</dbReference>
<dbReference type="OrthoDB" id="7862028at2"/>
<dbReference type="AlphaFoldDB" id="A0A1Y5RWI7"/>
<dbReference type="STRING" id="315423.SAMN04488020_102429"/>
<evidence type="ECO:0008006" key="3">
    <source>
        <dbReference type="Google" id="ProtNLM"/>
    </source>
</evidence>
<reference evidence="1 2" key="1">
    <citation type="submission" date="2017-03" db="EMBL/GenBank/DDBJ databases">
        <authorList>
            <person name="Afonso C.L."/>
            <person name="Miller P.J."/>
            <person name="Scott M.A."/>
            <person name="Spackman E."/>
            <person name="Goraichik I."/>
            <person name="Dimitrov K.M."/>
            <person name="Suarez D.L."/>
            <person name="Swayne D.E."/>
        </authorList>
    </citation>
    <scope>NUCLEOTIDE SEQUENCE [LARGE SCALE GENOMIC DNA]</scope>
    <source>
        <strain evidence="1 2">CECT 7066</strain>
    </source>
</reference>
<protein>
    <recommendedName>
        <fullName evidence="3">Acetolactate synthase</fullName>
    </recommendedName>
</protein>
<proteinExistence type="predicted"/>
<accession>A0A1Y5RWI7</accession>
<keyword evidence="2" id="KW-1185">Reference proteome</keyword>